<evidence type="ECO:0000313" key="2">
    <source>
        <dbReference type="EMBL" id="MCS3917844.1"/>
    </source>
</evidence>
<sequence>MDGEGQAAELVWLDPKQLRFFKEKGILRLTIGEERSYWKVQVYRCFPLTDPDRYISVRDAMNREIGLIRDLSELSPESREVVKEELERRYLVPIIMRITSVKERMGMLLWEVETDRGFRRFLTRAFQEGIEQPEPHRCVLVDLDGNRYYIPDITALDPISFSLLKRWLV</sequence>
<dbReference type="InterPro" id="IPR015005">
    <property type="entry name" value="DUF1854"/>
</dbReference>
<feature type="domain" description="DUF1854" evidence="1">
    <location>
        <begin position="39"/>
        <end position="166"/>
    </location>
</feature>
<evidence type="ECO:0000313" key="3">
    <source>
        <dbReference type="Proteomes" id="UP001204798"/>
    </source>
</evidence>
<comment type="caution">
    <text evidence="2">The sequence shown here is derived from an EMBL/GenBank/DDBJ whole genome shotgun (WGS) entry which is preliminary data.</text>
</comment>
<evidence type="ECO:0000259" key="1">
    <source>
        <dbReference type="Pfam" id="PF08909"/>
    </source>
</evidence>
<reference evidence="2 3" key="1">
    <citation type="submission" date="2022-08" db="EMBL/GenBank/DDBJ databases">
        <title>Bacterial and archaeal communities from various locations to study Microbial Dark Matter (Phase II).</title>
        <authorList>
            <person name="Stepanauskas R."/>
        </authorList>
    </citation>
    <scope>NUCLEOTIDE SEQUENCE [LARGE SCALE GENOMIC DNA]</scope>
    <source>
        <strain evidence="2 3">PD1</strain>
    </source>
</reference>
<dbReference type="RefSeq" id="WP_259092456.1">
    <property type="nucleotide sequence ID" value="NZ_CP130454.1"/>
</dbReference>
<keyword evidence="3" id="KW-1185">Reference proteome</keyword>
<proteinExistence type="predicted"/>
<name>A0ABT2EJH7_9BACT</name>
<dbReference type="Pfam" id="PF08909">
    <property type="entry name" value="DUF1854"/>
    <property type="match status" value="1"/>
</dbReference>
<gene>
    <name evidence="2" type="ORF">M2350_000241</name>
</gene>
<dbReference type="Proteomes" id="UP001204798">
    <property type="component" value="Unassembled WGS sequence"/>
</dbReference>
<accession>A0ABT2EJH7</accession>
<organism evidence="2 3">
    <name type="scientific">Candidatus Fervidibacter sacchari</name>
    <dbReference type="NCBI Taxonomy" id="1448929"/>
    <lineage>
        <taxon>Bacteria</taxon>
        <taxon>Candidatus Fervidibacterota</taxon>
        <taxon>Candidatus Fervidibacter</taxon>
    </lineage>
</organism>
<protein>
    <recommendedName>
        <fullName evidence="1">DUF1854 domain-containing protein</fullName>
    </recommendedName>
</protein>
<dbReference type="EMBL" id="JANUCP010000001">
    <property type="protein sequence ID" value="MCS3917844.1"/>
    <property type="molecule type" value="Genomic_DNA"/>
</dbReference>